<dbReference type="STRING" id="2880.D7FX53"/>
<dbReference type="GO" id="GO:0005737">
    <property type="term" value="C:cytoplasm"/>
    <property type="evidence" value="ECO:0007669"/>
    <property type="project" value="UniProtKB-SubCell"/>
</dbReference>
<keyword evidence="11" id="KW-1185">Reference proteome</keyword>
<dbReference type="PANTHER" id="PTHR12596">
    <property type="entry name" value="EXPORTIN 4,7-RELATED"/>
    <property type="match status" value="1"/>
</dbReference>
<protein>
    <recommendedName>
        <fullName evidence="8">Exportin-4</fullName>
    </recommendedName>
</protein>
<dbReference type="eggNOG" id="KOG4541">
    <property type="taxonomic scope" value="Eukaryota"/>
</dbReference>
<evidence type="ECO:0000313" key="10">
    <source>
        <dbReference type="EMBL" id="CBJ26386.1"/>
    </source>
</evidence>
<keyword evidence="5" id="KW-0963">Cytoplasm</keyword>
<dbReference type="InterPro" id="IPR016024">
    <property type="entry name" value="ARM-type_fold"/>
</dbReference>
<dbReference type="AlphaFoldDB" id="D7FX53"/>
<proteinExistence type="inferred from homology"/>
<comment type="similarity">
    <text evidence="3">Belongs to the exportin family.</text>
</comment>
<organism evidence="10 11">
    <name type="scientific">Ectocarpus siliculosus</name>
    <name type="common">Brown alga</name>
    <name type="synonym">Conferva siliculosa</name>
    <dbReference type="NCBI Taxonomy" id="2880"/>
    <lineage>
        <taxon>Eukaryota</taxon>
        <taxon>Sar</taxon>
        <taxon>Stramenopiles</taxon>
        <taxon>Ochrophyta</taxon>
        <taxon>PX clade</taxon>
        <taxon>Phaeophyceae</taxon>
        <taxon>Ectocarpales</taxon>
        <taxon>Ectocarpaceae</taxon>
        <taxon>Ectocarpus</taxon>
    </lineage>
</organism>
<feature type="domain" description="Exportin-1 C-terminal" evidence="9">
    <location>
        <begin position="145"/>
        <end position="217"/>
    </location>
</feature>
<dbReference type="GO" id="GO:0006611">
    <property type="term" value="P:protein export from nucleus"/>
    <property type="evidence" value="ECO:0007669"/>
    <property type="project" value="TreeGrafter"/>
</dbReference>
<evidence type="ECO:0000256" key="5">
    <source>
        <dbReference type="ARBA" id="ARBA00022490"/>
    </source>
</evidence>
<sequence>MPLAFLERTVPGSHYELGESFVEQTYDGMTLLLTMHVSGAQSVVFEVLQYLRDIAEHLLIFMSSSRSMALYEACGKALKIYTDQHAGSVRRVDPTSEEDAYEDVVCVLQLLSNLITKDLVDQSDEPASEKDRDVKVTDVVFFGLKKVMPLMTEGLLQFPELATQYFSLVGFMVQTFSDKLSGLEPELFQQVVSSLVFGSQSTNSPVARNSLQAISVMAGHHVSEKVKGGEGLSAHLAVKPDLFLGILRTLLDMLMFQRSLWDRLDACSLAVLPLLVCEQEGFQRLAEELVASQPETVRPRLVKAFHKLHASHAACGGGLDRAGRRRFPEAMKEFTMSCRGFLQTK</sequence>
<evidence type="ECO:0000256" key="8">
    <source>
        <dbReference type="ARBA" id="ARBA00040444"/>
    </source>
</evidence>
<reference evidence="10 11" key="1">
    <citation type="journal article" date="2010" name="Nature">
        <title>The Ectocarpus genome and the independent evolution of multicellularity in brown algae.</title>
        <authorList>
            <person name="Cock J.M."/>
            <person name="Sterck L."/>
            <person name="Rouze P."/>
            <person name="Scornet D."/>
            <person name="Allen A.E."/>
            <person name="Amoutzias G."/>
            <person name="Anthouard V."/>
            <person name="Artiguenave F."/>
            <person name="Aury J.M."/>
            <person name="Badger J.H."/>
            <person name="Beszteri B."/>
            <person name="Billiau K."/>
            <person name="Bonnet E."/>
            <person name="Bothwell J.H."/>
            <person name="Bowler C."/>
            <person name="Boyen C."/>
            <person name="Brownlee C."/>
            <person name="Carrano C.J."/>
            <person name="Charrier B."/>
            <person name="Cho G.Y."/>
            <person name="Coelho S.M."/>
            <person name="Collen J."/>
            <person name="Corre E."/>
            <person name="Da Silva C."/>
            <person name="Delage L."/>
            <person name="Delaroque N."/>
            <person name="Dittami S.M."/>
            <person name="Doulbeau S."/>
            <person name="Elias M."/>
            <person name="Farnham G."/>
            <person name="Gachon C.M."/>
            <person name="Gschloessl B."/>
            <person name="Heesch S."/>
            <person name="Jabbari K."/>
            <person name="Jubin C."/>
            <person name="Kawai H."/>
            <person name="Kimura K."/>
            <person name="Kloareg B."/>
            <person name="Kupper F.C."/>
            <person name="Lang D."/>
            <person name="Le Bail A."/>
            <person name="Leblanc C."/>
            <person name="Lerouge P."/>
            <person name="Lohr M."/>
            <person name="Lopez P.J."/>
            <person name="Martens C."/>
            <person name="Maumus F."/>
            <person name="Michel G."/>
            <person name="Miranda-Saavedra D."/>
            <person name="Morales J."/>
            <person name="Moreau H."/>
            <person name="Motomura T."/>
            <person name="Nagasato C."/>
            <person name="Napoli C.A."/>
            <person name="Nelson D.R."/>
            <person name="Nyvall-Collen P."/>
            <person name="Peters A.F."/>
            <person name="Pommier C."/>
            <person name="Potin P."/>
            <person name="Poulain J."/>
            <person name="Quesneville H."/>
            <person name="Read B."/>
            <person name="Rensing S.A."/>
            <person name="Ritter A."/>
            <person name="Rousvoal S."/>
            <person name="Samanta M."/>
            <person name="Samson G."/>
            <person name="Schroeder D.C."/>
            <person name="Segurens B."/>
            <person name="Strittmatter M."/>
            <person name="Tonon T."/>
            <person name="Tregear J.W."/>
            <person name="Valentin K."/>
            <person name="von Dassow P."/>
            <person name="Yamagishi T."/>
            <person name="Van de Peer Y."/>
            <person name="Wincker P."/>
        </authorList>
    </citation>
    <scope>NUCLEOTIDE SEQUENCE [LARGE SCALE GENOMIC DNA]</scope>
    <source>
        <strain evidence="11">Ec32 / CCAP1310/4</strain>
    </source>
</reference>
<dbReference type="EMBL" id="FN648509">
    <property type="protein sequence ID" value="CBJ26386.1"/>
    <property type="molecule type" value="Genomic_DNA"/>
</dbReference>
<dbReference type="Proteomes" id="UP000002630">
    <property type="component" value="Linkage Group LG04"/>
</dbReference>
<evidence type="ECO:0000256" key="3">
    <source>
        <dbReference type="ARBA" id="ARBA00009466"/>
    </source>
</evidence>
<dbReference type="Pfam" id="PF08767">
    <property type="entry name" value="CRM1_C"/>
    <property type="match status" value="1"/>
</dbReference>
<dbReference type="InterPro" id="IPR044189">
    <property type="entry name" value="XPO4/7-like"/>
</dbReference>
<evidence type="ECO:0000256" key="6">
    <source>
        <dbReference type="ARBA" id="ARBA00022927"/>
    </source>
</evidence>
<dbReference type="PANTHER" id="PTHR12596:SF1">
    <property type="entry name" value="EXPORTIN-4"/>
    <property type="match status" value="1"/>
</dbReference>
<dbReference type="OrthoDB" id="193405at2759"/>
<evidence type="ECO:0000256" key="2">
    <source>
        <dbReference type="ARBA" id="ARBA00004496"/>
    </source>
</evidence>
<dbReference type="GO" id="GO:0005049">
    <property type="term" value="F:nuclear export signal receptor activity"/>
    <property type="evidence" value="ECO:0007669"/>
    <property type="project" value="InterPro"/>
</dbReference>
<keyword evidence="7" id="KW-0539">Nucleus</keyword>
<evidence type="ECO:0000313" key="11">
    <source>
        <dbReference type="Proteomes" id="UP000002630"/>
    </source>
</evidence>
<dbReference type="GO" id="GO:0005643">
    <property type="term" value="C:nuclear pore"/>
    <property type="evidence" value="ECO:0007669"/>
    <property type="project" value="TreeGrafter"/>
</dbReference>
<evidence type="ECO:0000259" key="9">
    <source>
        <dbReference type="Pfam" id="PF08767"/>
    </source>
</evidence>
<dbReference type="SUPFAM" id="SSF48371">
    <property type="entry name" value="ARM repeat"/>
    <property type="match status" value="1"/>
</dbReference>
<dbReference type="InParanoid" id="D7FX53"/>
<keyword evidence="4" id="KW-0813">Transport</keyword>
<evidence type="ECO:0000256" key="1">
    <source>
        <dbReference type="ARBA" id="ARBA00004123"/>
    </source>
</evidence>
<dbReference type="InterPro" id="IPR014877">
    <property type="entry name" value="XPO1_C_dom"/>
</dbReference>
<comment type="subcellular location">
    <subcellularLocation>
        <location evidence="2">Cytoplasm</location>
    </subcellularLocation>
    <subcellularLocation>
        <location evidence="1">Nucleus</location>
    </subcellularLocation>
</comment>
<keyword evidence="6" id="KW-0653">Protein transport</keyword>
<accession>D7FX53</accession>
<evidence type="ECO:0000256" key="7">
    <source>
        <dbReference type="ARBA" id="ARBA00023242"/>
    </source>
</evidence>
<dbReference type="InterPro" id="IPR011989">
    <property type="entry name" value="ARM-like"/>
</dbReference>
<name>D7FX53_ECTSI</name>
<dbReference type="Gene3D" id="1.25.10.10">
    <property type="entry name" value="Leucine-rich Repeat Variant"/>
    <property type="match status" value="1"/>
</dbReference>
<evidence type="ECO:0000256" key="4">
    <source>
        <dbReference type="ARBA" id="ARBA00022448"/>
    </source>
</evidence>
<gene>
    <name evidence="10" type="ORF">Esi_0032_0112</name>
</gene>
<dbReference type="EMBL" id="FN649729">
    <property type="protein sequence ID" value="CBJ26386.1"/>
    <property type="molecule type" value="Genomic_DNA"/>
</dbReference>